<comment type="similarity">
    <text evidence="2">Belongs to the TolB family.</text>
</comment>
<dbReference type="PANTHER" id="PTHR36842">
    <property type="entry name" value="PROTEIN TOLB HOMOLOG"/>
    <property type="match status" value="1"/>
</dbReference>
<protein>
    <submittedName>
        <fullName evidence="6">Tol-Pal system beta propeller repeat protein TolB</fullName>
    </submittedName>
</protein>
<dbReference type="InterPro" id="IPR011042">
    <property type="entry name" value="6-blade_b-propeller_TolB-like"/>
</dbReference>
<feature type="domain" description="TolB N-terminal" evidence="5">
    <location>
        <begin position="28"/>
        <end position="126"/>
    </location>
</feature>
<keyword evidence="3" id="KW-0732">Signal</keyword>
<dbReference type="InterPro" id="IPR007195">
    <property type="entry name" value="TolB_N"/>
</dbReference>
<reference evidence="6" key="1">
    <citation type="submission" date="2020-07" db="EMBL/GenBank/DDBJ databases">
        <title>Huge and variable diversity of episymbiotic CPR bacteria and DPANN archaea in groundwater ecosystems.</title>
        <authorList>
            <person name="He C.Y."/>
            <person name="Keren R."/>
            <person name="Whittaker M."/>
            <person name="Farag I.F."/>
            <person name="Doudna J."/>
            <person name="Cate J.H.D."/>
            <person name="Banfield J.F."/>
        </authorList>
    </citation>
    <scope>NUCLEOTIDE SEQUENCE</scope>
    <source>
        <strain evidence="6">NC_groundwater_1664_Pr3_B-0.1um_52_9</strain>
    </source>
</reference>
<evidence type="ECO:0000256" key="2">
    <source>
        <dbReference type="ARBA" id="ARBA00009820"/>
    </source>
</evidence>
<dbReference type="AlphaFoldDB" id="A0A9D6Z4S0"/>
<dbReference type="PANTHER" id="PTHR36842:SF1">
    <property type="entry name" value="PROTEIN TOLB"/>
    <property type="match status" value="1"/>
</dbReference>
<name>A0A9D6Z4S0_9BACT</name>
<dbReference type="Pfam" id="PF07676">
    <property type="entry name" value="PD40"/>
    <property type="match status" value="5"/>
</dbReference>
<dbReference type="HAMAP" id="MF_00671">
    <property type="entry name" value="TolB"/>
    <property type="match status" value="1"/>
</dbReference>
<proteinExistence type="inferred from homology"/>
<dbReference type="GO" id="GO:0017038">
    <property type="term" value="P:protein import"/>
    <property type="evidence" value="ECO:0007669"/>
    <property type="project" value="InterPro"/>
</dbReference>
<organism evidence="6 7">
    <name type="scientific">Desulfomonile tiedjei</name>
    <dbReference type="NCBI Taxonomy" id="2358"/>
    <lineage>
        <taxon>Bacteria</taxon>
        <taxon>Pseudomonadati</taxon>
        <taxon>Thermodesulfobacteriota</taxon>
        <taxon>Desulfomonilia</taxon>
        <taxon>Desulfomonilales</taxon>
        <taxon>Desulfomonilaceae</taxon>
        <taxon>Desulfomonile</taxon>
    </lineage>
</organism>
<dbReference type="InterPro" id="IPR014167">
    <property type="entry name" value="Tol-Pal_TolB"/>
</dbReference>
<dbReference type="GO" id="GO:0042597">
    <property type="term" value="C:periplasmic space"/>
    <property type="evidence" value="ECO:0007669"/>
    <property type="project" value="UniProtKB-SubCell"/>
</dbReference>
<dbReference type="Gene3D" id="2.120.10.30">
    <property type="entry name" value="TolB, C-terminal domain"/>
    <property type="match status" value="1"/>
</dbReference>
<dbReference type="EMBL" id="JACRDE010000094">
    <property type="protein sequence ID" value="MBI5248476.1"/>
    <property type="molecule type" value="Genomic_DNA"/>
</dbReference>
<dbReference type="Pfam" id="PF04052">
    <property type="entry name" value="TolB_N"/>
    <property type="match status" value="1"/>
</dbReference>
<evidence type="ECO:0000256" key="1">
    <source>
        <dbReference type="ARBA" id="ARBA00004418"/>
    </source>
</evidence>
<dbReference type="Gene3D" id="3.40.50.10070">
    <property type="entry name" value="TolB, N-terminal domain"/>
    <property type="match status" value="1"/>
</dbReference>
<evidence type="ECO:0000259" key="5">
    <source>
        <dbReference type="Pfam" id="PF04052"/>
    </source>
</evidence>
<gene>
    <name evidence="6" type="primary">tolB</name>
    <name evidence="6" type="ORF">HY912_03180</name>
</gene>
<evidence type="ECO:0000313" key="6">
    <source>
        <dbReference type="EMBL" id="MBI5248476.1"/>
    </source>
</evidence>
<comment type="subcellular location">
    <subcellularLocation>
        <location evidence="1">Periplasm</location>
    </subcellularLocation>
</comment>
<comment type="caution">
    <text evidence="6">The sequence shown here is derived from an EMBL/GenBank/DDBJ whole genome shotgun (WGS) entry which is preliminary data.</text>
</comment>
<dbReference type="SUPFAM" id="SSF52964">
    <property type="entry name" value="TolB, N-terminal domain"/>
    <property type="match status" value="1"/>
</dbReference>
<keyword evidence="4" id="KW-0574">Periplasm</keyword>
<dbReference type="NCBIfam" id="TIGR02800">
    <property type="entry name" value="propeller_TolB"/>
    <property type="match status" value="1"/>
</dbReference>
<accession>A0A9D6Z4S0</accession>
<dbReference type="SUPFAM" id="SSF69304">
    <property type="entry name" value="Tricorn protease N-terminal domain"/>
    <property type="match status" value="1"/>
</dbReference>
<dbReference type="Proteomes" id="UP000807825">
    <property type="component" value="Unassembled WGS sequence"/>
</dbReference>
<dbReference type="InterPro" id="IPR011659">
    <property type="entry name" value="WD40"/>
</dbReference>
<evidence type="ECO:0000256" key="4">
    <source>
        <dbReference type="ARBA" id="ARBA00022764"/>
    </source>
</evidence>
<sequence>MDAIISLLLLGIFFNPVQIKAEPPKIILDVDKPLLTKIPVAVPDFLSAAPGPVSGRDLAEIIRRDLYLTAIFQIVDPTPPISTSANGEPDFDRWNQAGVQVLILGSFQTMGDELTLEVRLYDVALKKLEIGKRYSGKIRDHRRMIHRFADRVMEKLTSVPGCFSTKIAFVGDSQSREVFSMDFDGHNPAQLTRNGSINLSPDWSPDGRNIVFTSYMNGNPDALAMDLSNLSLRAVSSRPGLNASPRYSPDSNSIALSMSFNGLPKLFIVTPQGNIIKRLTEGRGNDISPAWSPDGSAIAYVSDQAGTPQIYIVPTGGGQPRRLTFNGNYNTDPDWSPRGDLLAFTTRIEGRFQICTIRTDGTDLRVLTKTGSNQDPTWSPDGRFIAFMSERDGRRRIYIMDARGEIQVPVSPITGKCPAWSRHSW</sequence>
<evidence type="ECO:0000256" key="3">
    <source>
        <dbReference type="ARBA" id="ARBA00022729"/>
    </source>
</evidence>
<evidence type="ECO:0000313" key="7">
    <source>
        <dbReference type="Proteomes" id="UP000807825"/>
    </source>
</evidence>